<reference evidence="3" key="1">
    <citation type="submission" date="2021-08" db="EMBL/GenBank/DDBJ databases">
        <title>WGS assembly of Ceratopteris richardii.</title>
        <authorList>
            <person name="Marchant D.B."/>
            <person name="Chen G."/>
            <person name="Jenkins J."/>
            <person name="Shu S."/>
            <person name="Leebens-Mack J."/>
            <person name="Grimwood J."/>
            <person name="Schmutz J."/>
            <person name="Soltis P."/>
            <person name="Soltis D."/>
            <person name="Chen Z.-H."/>
        </authorList>
    </citation>
    <scope>NUCLEOTIDE SEQUENCE</scope>
    <source>
        <strain evidence="3">Whitten #5841</strain>
        <tissue evidence="3">Leaf</tissue>
    </source>
</reference>
<dbReference type="PROSITE" id="PS51375">
    <property type="entry name" value="PPR"/>
    <property type="match status" value="5"/>
</dbReference>
<gene>
    <name evidence="3" type="ORF">KP509_08G020400</name>
</gene>
<dbReference type="FunFam" id="1.25.40.10:FF:000073">
    <property type="entry name" value="Pentatricopeptide repeat-containing protein chloroplastic"/>
    <property type="match status" value="1"/>
</dbReference>
<dbReference type="GO" id="GO:0003723">
    <property type="term" value="F:RNA binding"/>
    <property type="evidence" value="ECO:0007669"/>
    <property type="project" value="InterPro"/>
</dbReference>
<dbReference type="EMBL" id="CM035413">
    <property type="protein sequence ID" value="KAH7430917.1"/>
    <property type="molecule type" value="Genomic_DNA"/>
</dbReference>
<dbReference type="InterPro" id="IPR046960">
    <property type="entry name" value="PPR_At4g14850-like_plant"/>
</dbReference>
<evidence type="ECO:0000256" key="1">
    <source>
        <dbReference type="ARBA" id="ARBA00022737"/>
    </source>
</evidence>
<dbReference type="Pfam" id="PF13041">
    <property type="entry name" value="PPR_2"/>
    <property type="match status" value="3"/>
</dbReference>
<feature type="repeat" description="PPR" evidence="2">
    <location>
        <begin position="508"/>
        <end position="542"/>
    </location>
</feature>
<organism evidence="3 4">
    <name type="scientific">Ceratopteris richardii</name>
    <name type="common">Triangle waterfern</name>
    <dbReference type="NCBI Taxonomy" id="49495"/>
    <lineage>
        <taxon>Eukaryota</taxon>
        <taxon>Viridiplantae</taxon>
        <taxon>Streptophyta</taxon>
        <taxon>Embryophyta</taxon>
        <taxon>Tracheophyta</taxon>
        <taxon>Polypodiopsida</taxon>
        <taxon>Polypodiidae</taxon>
        <taxon>Polypodiales</taxon>
        <taxon>Pteridineae</taxon>
        <taxon>Pteridaceae</taxon>
        <taxon>Parkerioideae</taxon>
        <taxon>Ceratopteris</taxon>
    </lineage>
</organism>
<feature type="repeat" description="PPR" evidence="2">
    <location>
        <begin position="170"/>
        <end position="204"/>
    </location>
</feature>
<dbReference type="PANTHER" id="PTHR47926">
    <property type="entry name" value="PENTATRICOPEPTIDE REPEAT-CONTAINING PROTEIN"/>
    <property type="match status" value="1"/>
</dbReference>
<comment type="caution">
    <text evidence="3">The sequence shown here is derived from an EMBL/GenBank/DDBJ whole genome shotgun (WGS) entry which is preliminary data.</text>
</comment>
<dbReference type="AlphaFoldDB" id="A0A8T2UAV8"/>
<dbReference type="Pfam" id="PF01535">
    <property type="entry name" value="PPR"/>
    <property type="match status" value="5"/>
</dbReference>
<sequence>MCSIEEISDILQKLVSKRDLNACFRLYARCVEWGLDCHGFLGGHFVRAFESCGSLFDASRHFLRLCQPNVFTWSAIISAYVSKGFCEEAIQLYKNMVHSETLPDAHTFVTTLKACSQSKFRIHGMLIHHHIIISSLEFDGHVGNTLVDFYGKNFCVHDADKVFQGLKETDVVTWNAIISGYARKKNLQECLQLLHEMEHKGIKPDNVTIVNILKACHGCASLNGGKLLHTWIMENDFDVDEFVWSSLIDMYAKHDHIKDAQKLFDSFSTHDEVTWSTMIAAFVVHNLWEEAFLLFKKMQCLCIKPGRVTFLNVLRAISETFFFEDGRLVHAYVVERAYDYDRFVLSSLIDMYAKCSSLMDAKVTFENSQKDDPASWGAIINGYFQQGLVKDGFHLFDIMKMKGPIPHIGVWNVVLAGCVLNEMECWPFTLFKQMEDEGILPDSTTFTHLVKACWCSMNLEHGRVLNSLIVEDGFDRHKFVGNSLIDMYTKFGKLEDAHYVFLHLDKTDAVSWNTLIEGYAQHQRGEEAILQYRLMCLNGFKPDKVTILSVLKASAIILAVEEGMLIHATAITINCESDGSVGSSLIDMYARCGLLNEASKVFERFKEVKAAWNSMISGLACNGTYSLGAYPLMRSYGIEPDRLTYLCLLSACSHLGLVDEGRNHFVTMTEHWKMKPTVEHYGCMVDLWGRVGSLKEAHQVLMSSPWKKSSVVSWFALMHHSQVHGRFDLAKLCLDQIVWILGCKNESGYRLMASFFCDTRLHDHFDGVRSCNLDAKWRIPGHALIEAQGRIHTFVVGDKTHEESQAVYLKLKILSSSLRYQGYVPHTSMLMQRLPHISEQGSFSDAADYALPQEFNFTVREHWSSTLFNLSVVS</sequence>
<dbReference type="GO" id="GO:0009451">
    <property type="term" value="P:RNA modification"/>
    <property type="evidence" value="ECO:0007669"/>
    <property type="project" value="InterPro"/>
</dbReference>
<feature type="repeat" description="PPR" evidence="2">
    <location>
        <begin position="271"/>
        <end position="305"/>
    </location>
</feature>
<dbReference type="InterPro" id="IPR002885">
    <property type="entry name" value="PPR_rpt"/>
</dbReference>
<dbReference type="NCBIfam" id="TIGR00756">
    <property type="entry name" value="PPR"/>
    <property type="match status" value="5"/>
</dbReference>
<name>A0A8T2UAV8_CERRI</name>
<evidence type="ECO:0000313" key="4">
    <source>
        <dbReference type="Proteomes" id="UP000825935"/>
    </source>
</evidence>
<protein>
    <recommendedName>
        <fullName evidence="5">Pentatricopeptide repeat-containing protein</fullName>
    </recommendedName>
</protein>
<dbReference type="FunFam" id="1.25.40.10:FF:000242">
    <property type="entry name" value="Pentatricopeptide repeat-containing protein"/>
    <property type="match status" value="1"/>
</dbReference>
<dbReference type="OrthoDB" id="1961396at2759"/>
<dbReference type="Proteomes" id="UP000825935">
    <property type="component" value="Chromosome 8"/>
</dbReference>
<accession>A0A8T2UAV8</accession>
<evidence type="ECO:0008006" key="5">
    <source>
        <dbReference type="Google" id="ProtNLM"/>
    </source>
</evidence>
<dbReference type="InterPro" id="IPR011990">
    <property type="entry name" value="TPR-like_helical_dom_sf"/>
</dbReference>
<keyword evidence="1" id="KW-0677">Repeat</keyword>
<feature type="repeat" description="PPR" evidence="2">
    <location>
        <begin position="372"/>
        <end position="406"/>
    </location>
</feature>
<proteinExistence type="predicted"/>
<dbReference type="EMBL" id="CM035413">
    <property type="protein sequence ID" value="KAH7430913.1"/>
    <property type="molecule type" value="Genomic_DNA"/>
</dbReference>
<dbReference type="Gene3D" id="1.25.40.10">
    <property type="entry name" value="Tetratricopeptide repeat domain"/>
    <property type="match status" value="6"/>
</dbReference>
<evidence type="ECO:0000313" key="3">
    <source>
        <dbReference type="EMBL" id="KAH7430913.1"/>
    </source>
</evidence>
<feature type="repeat" description="PPR" evidence="2">
    <location>
        <begin position="69"/>
        <end position="103"/>
    </location>
</feature>
<evidence type="ECO:0000256" key="2">
    <source>
        <dbReference type="PROSITE-ProRule" id="PRU00708"/>
    </source>
</evidence>
<keyword evidence="4" id="KW-1185">Reference proteome</keyword>
<dbReference type="FunFam" id="1.25.40.10:FF:000227">
    <property type="entry name" value="Pentatricopeptide repeat-containing protein At3g13880"/>
    <property type="match status" value="1"/>
</dbReference>
<dbReference type="EMBL" id="CM035413">
    <property type="protein sequence ID" value="KAH7430914.1"/>
    <property type="molecule type" value="Genomic_DNA"/>
</dbReference>